<accession>A0ABZ2MWX0</accession>
<evidence type="ECO:0000313" key="2">
    <source>
        <dbReference type="EMBL" id="WXB89625.1"/>
    </source>
</evidence>
<sequence length="56" mass="6374">MKSQRASIKKIKEIGLMTWTTPEEIERIRKRKKTLLVISLPVVTIVLSAALTLLLN</sequence>
<reference evidence="2 3" key="1">
    <citation type="submission" date="2024-02" db="EMBL/GenBank/DDBJ databases">
        <title>Seven novel Bacillus-like species.</title>
        <authorList>
            <person name="Liu G."/>
        </authorList>
    </citation>
    <scope>NUCLEOTIDE SEQUENCE [LARGE SCALE GENOMIC DNA]</scope>
    <source>
        <strain evidence="2 3">FJAT-53654</strain>
    </source>
</reference>
<dbReference type="EMBL" id="CP147403">
    <property type="protein sequence ID" value="WXB89625.1"/>
    <property type="molecule type" value="Genomic_DNA"/>
</dbReference>
<evidence type="ECO:0000256" key="1">
    <source>
        <dbReference type="SAM" id="Phobius"/>
    </source>
</evidence>
<keyword evidence="1" id="KW-0472">Membrane</keyword>
<organism evidence="2 3">
    <name type="scientific">Metabacillus rhizosphaerae</name>
    <dbReference type="NCBI Taxonomy" id="3117747"/>
    <lineage>
        <taxon>Bacteria</taxon>
        <taxon>Bacillati</taxon>
        <taxon>Bacillota</taxon>
        <taxon>Bacilli</taxon>
        <taxon>Bacillales</taxon>
        <taxon>Bacillaceae</taxon>
        <taxon>Metabacillus</taxon>
    </lineage>
</organism>
<name>A0ABZ2MWX0_9BACI</name>
<dbReference type="RefSeq" id="WP_338788126.1">
    <property type="nucleotide sequence ID" value="NZ_CP147403.1"/>
</dbReference>
<protein>
    <submittedName>
        <fullName evidence="2">Uncharacterized protein</fullName>
    </submittedName>
</protein>
<evidence type="ECO:0000313" key="3">
    <source>
        <dbReference type="Proteomes" id="UP001368328"/>
    </source>
</evidence>
<keyword evidence="1" id="KW-1133">Transmembrane helix</keyword>
<dbReference type="Proteomes" id="UP001368328">
    <property type="component" value="Chromosome"/>
</dbReference>
<feature type="transmembrane region" description="Helical" evidence="1">
    <location>
        <begin position="35"/>
        <end position="55"/>
    </location>
</feature>
<keyword evidence="1" id="KW-0812">Transmembrane</keyword>
<gene>
    <name evidence="2" type="ORF">WCV66_05145</name>
</gene>
<keyword evidence="3" id="KW-1185">Reference proteome</keyword>
<proteinExistence type="predicted"/>